<evidence type="ECO:0000256" key="12">
    <source>
        <dbReference type="ARBA" id="ARBA00022777"/>
    </source>
</evidence>
<evidence type="ECO:0000256" key="3">
    <source>
        <dbReference type="ARBA" id="ARBA00011975"/>
    </source>
</evidence>
<proteinExistence type="inferred from homology"/>
<feature type="region of interest" description="Disordered" evidence="21">
    <location>
        <begin position="565"/>
        <end position="602"/>
    </location>
</feature>
<evidence type="ECO:0000256" key="18">
    <source>
        <dbReference type="ARBA" id="ARBA00067306"/>
    </source>
</evidence>
<name>A0A7G2F7X9_ARATH</name>
<dbReference type="Gene3D" id="3.40.50.150">
    <property type="entry name" value="Vaccinia Virus protein VP39"/>
    <property type="match status" value="2"/>
</dbReference>
<dbReference type="Pfam" id="PF00145">
    <property type="entry name" value="DNA_methylase"/>
    <property type="match status" value="1"/>
</dbReference>
<reference evidence="25 26" key="1">
    <citation type="submission" date="2020-09" db="EMBL/GenBank/DDBJ databases">
        <authorList>
            <person name="Ashkenazy H."/>
        </authorList>
    </citation>
    <scope>NUCLEOTIDE SEQUENCE [LARGE SCALE GENOMIC DNA]</scope>
    <source>
        <strain evidence="26">cv. Cdm-0</strain>
    </source>
</reference>
<protein>
    <recommendedName>
        <fullName evidence="18">DNA (cytosine-5)-methyltransferase DRM2</fullName>
        <ecNumber evidence="3">2.1.1.37</ecNumber>
        <ecNumber evidence="4">2.7.11.1</ecNumber>
    </recommendedName>
    <alternativeName>
        <fullName evidence="19">Protein DOMAINS REARRANGED METHYLASE 2</fullName>
    </alternativeName>
</protein>
<dbReference type="GO" id="GO:0004674">
    <property type="term" value="F:protein serine/threonine kinase activity"/>
    <property type="evidence" value="ECO:0007669"/>
    <property type="project" value="UniProtKB-KW"/>
</dbReference>
<keyword evidence="5" id="KW-0723">Serine/threonine-protein kinase</keyword>
<dbReference type="InterPro" id="IPR030380">
    <property type="entry name" value="SAM_MeTfrase_DRM"/>
</dbReference>
<keyword evidence="15" id="KW-0539">Nucleus</keyword>
<dbReference type="Gene3D" id="1.10.8.10">
    <property type="entry name" value="DNA helicase RuvA subunit, C-terminal domain"/>
    <property type="match status" value="1"/>
</dbReference>
<keyword evidence="7" id="KW-0489">Methyltransferase</keyword>
<comment type="similarity">
    <text evidence="2">Belongs to the protein kinase superfamily. CMGC Ser/Thr protein kinase family. GSK-3 subfamily.</text>
</comment>
<dbReference type="CDD" id="cd14330">
    <property type="entry name" value="UBA_atDRM2_like"/>
    <property type="match status" value="1"/>
</dbReference>
<keyword evidence="8" id="KW-0808">Transferase</keyword>
<dbReference type="InterPro" id="IPR029063">
    <property type="entry name" value="SAM-dependent_MTases_sf"/>
</dbReference>
<comment type="catalytic activity">
    <reaction evidence="16">
        <text>L-threonyl-[protein] + ATP = O-phospho-L-threonyl-[protein] + ADP + H(+)</text>
        <dbReference type="Rhea" id="RHEA:46608"/>
        <dbReference type="Rhea" id="RHEA-COMP:11060"/>
        <dbReference type="Rhea" id="RHEA-COMP:11605"/>
        <dbReference type="ChEBI" id="CHEBI:15378"/>
        <dbReference type="ChEBI" id="CHEBI:30013"/>
        <dbReference type="ChEBI" id="CHEBI:30616"/>
        <dbReference type="ChEBI" id="CHEBI:61977"/>
        <dbReference type="ChEBI" id="CHEBI:456216"/>
        <dbReference type="EC" id="2.7.11.1"/>
    </reaction>
</comment>
<dbReference type="PROSITE" id="PS50011">
    <property type="entry name" value="PROTEIN_KINASE_DOM"/>
    <property type="match status" value="1"/>
</dbReference>
<feature type="domain" description="SAM-dependent MTase DRM-type" evidence="24">
    <location>
        <begin position="615"/>
        <end position="946"/>
    </location>
</feature>
<dbReference type="EMBL" id="LR881470">
    <property type="protein sequence ID" value="CAD5331689.1"/>
    <property type="molecule type" value="Genomic_DNA"/>
</dbReference>
<dbReference type="PROSITE" id="PS51680">
    <property type="entry name" value="SAM_MT_DRM"/>
    <property type="match status" value="1"/>
</dbReference>
<dbReference type="InterPro" id="IPR000719">
    <property type="entry name" value="Prot_kinase_dom"/>
</dbReference>
<dbReference type="InterPro" id="IPR017441">
    <property type="entry name" value="Protein_kinase_ATP_BS"/>
</dbReference>
<sequence>MEAAVVDGNGTETGHIIVTTIGGKNGQPKQTISYMAERIVGQGSFGIVFQAKCLETGETVAIKKVLQDKRYKNRELQTMRLLDHPNVVSLKHCFFSTTEKDELYLNLVLEYVPETVYRVSKHYSRANQRMPMIYVKLYTYQICRALAYIHGGVGVCHRDIKPQNLLVNPHTHQVKLCDFGSAKVLVKGEPNISYICSRYYRAPELIFGATEYTTTIDIWSAGCVLAELLLGQPLFPGETGVDQLVEIIKVLGTPTREEIKCMNPNYTEFKFPQIKAHPWHKIFHKRTPPEAVDLVSRLLQYSPNLRSTAMEAIVHPFFDELRDPNTRLPNGRALPPLFNFKPQELKGASLELVENLAGVAVTTSSLSSPTETTDLVQMGFSDEVFATLFDMGFPVEMISRAIKETGPNVETSVIIDTISKYSSDCEAGSSKSKAIDHFLAMGFDEEKVVKAIQEHGEDNMEAIANALLSCPEAKKLPAAVEEEDGIDWSSSDDDTNYTDMLNSDDEKDPNSNENGSKIRSLVKMGFSELEASLAVERCGENVDIAELTDFLCAAQMAREFSEFYTEHEEQKPRHNIKKRRFESKGEPRSSVDDEPIRLPNPMIGFGVPNEPGLITHRSLPELARGPPFFYYENVALTPKGVWETISRHLFEIPPEFVDSKYFCVAARKRGYIHNLPINNRFQIQPPPKYTIHDAFPLSKRWWPEWDKRTKLNCILTCTGSAQLTNRIRVALEPYNEEPEPPKHVQRYVIDQCKKWNLVWVGKNKAAPLEPDEMESILGFPKNHTRGGGMSRTERFKSLGNSFQVDTVAYHLSVLKPIFPHGINVLSLFTGIGGGEVALHRLQIKMKLVVSVEISKVNRNILKDFWEQTNQTGELIEFSDIQHLTNDTIEGLMEKYGGFDLVIGGSPCNNLAGGNRVSRVGLEGDQSSLFFEYCRILEVVRARMRGS</sequence>
<dbReference type="SUPFAM" id="SSF53335">
    <property type="entry name" value="S-adenosyl-L-methionine-dependent methyltransferases"/>
    <property type="match status" value="2"/>
</dbReference>
<evidence type="ECO:0000256" key="1">
    <source>
        <dbReference type="ARBA" id="ARBA00004123"/>
    </source>
</evidence>
<dbReference type="InterPro" id="IPR015940">
    <property type="entry name" value="UBA"/>
</dbReference>
<dbReference type="Gene3D" id="3.30.200.20">
    <property type="entry name" value="Phosphorylase Kinase, domain 1"/>
    <property type="match status" value="1"/>
</dbReference>
<dbReference type="GO" id="GO:0005634">
    <property type="term" value="C:nucleus"/>
    <property type="evidence" value="ECO:0007669"/>
    <property type="project" value="UniProtKB-SubCell"/>
</dbReference>
<feature type="compositionally biased region" description="Acidic residues" evidence="21">
    <location>
        <begin position="480"/>
        <end position="507"/>
    </location>
</feature>
<gene>
    <name evidence="25" type="ORF">AT9943_LOCUS19142</name>
</gene>
<feature type="compositionally biased region" description="Basic and acidic residues" evidence="21">
    <location>
        <begin position="582"/>
        <end position="596"/>
    </location>
</feature>
<dbReference type="PANTHER" id="PTHR24057:SF36">
    <property type="entry name" value="SHAGGY-RELATED PROTEIN KINASE EPSILON"/>
    <property type="match status" value="1"/>
</dbReference>
<evidence type="ECO:0000256" key="7">
    <source>
        <dbReference type="ARBA" id="ARBA00022603"/>
    </source>
</evidence>
<dbReference type="GO" id="GO:0003677">
    <property type="term" value="F:DNA binding"/>
    <property type="evidence" value="ECO:0007669"/>
    <property type="project" value="UniProtKB-KW"/>
</dbReference>
<dbReference type="FunFam" id="1.10.8.10:FF:000228">
    <property type="entry name" value="DNA (cytosine-5)-methyltransferase DRM2"/>
    <property type="match status" value="1"/>
</dbReference>
<keyword evidence="12" id="KW-0418">Kinase</keyword>
<accession>A0A7G2F7X9</accession>
<feature type="binding site" evidence="20">
    <location>
        <position position="64"/>
    </location>
    <ligand>
        <name>ATP</name>
        <dbReference type="ChEBI" id="CHEBI:30616"/>
    </ligand>
</feature>
<evidence type="ECO:0000256" key="4">
    <source>
        <dbReference type="ARBA" id="ARBA00012513"/>
    </source>
</evidence>
<evidence type="ECO:0000256" key="17">
    <source>
        <dbReference type="ARBA" id="ARBA00048679"/>
    </source>
</evidence>
<dbReference type="CDD" id="cd14270">
    <property type="entry name" value="UBA"/>
    <property type="match status" value="1"/>
</dbReference>
<dbReference type="InterPro" id="IPR039192">
    <property type="entry name" value="STKc_GSK3"/>
</dbReference>
<dbReference type="Gene3D" id="1.10.510.10">
    <property type="entry name" value="Transferase(Phosphotransferase) domain 1"/>
    <property type="match status" value="1"/>
</dbReference>
<comment type="subcellular location">
    <subcellularLocation>
        <location evidence="1">Nucleus</location>
    </subcellularLocation>
</comment>
<dbReference type="SMART" id="SM00220">
    <property type="entry name" value="S_TKc"/>
    <property type="match status" value="1"/>
</dbReference>
<dbReference type="PROSITE" id="PS00107">
    <property type="entry name" value="PROTEIN_KINASE_ATP"/>
    <property type="match status" value="1"/>
</dbReference>
<feature type="domain" description="UBA" evidence="23">
    <location>
        <begin position="510"/>
        <end position="545"/>
    </location>
</feature>
<evidence type="ECO:0000256" key="19">
    <source>
        <dbReference type="ARBA" id="ARBA00076723"/>
    </source>
</evidence>
<evidence type="ECO:0000256" key="16">
    <source>
        <dbReference type="ARBA" id="ARBA00047899"/>
    </source>
</evidence>
<dbReference type="CDD" id="cd14137">
    <property type="entry name" value="STKc_GSK3"/>
    <property type="match status" value="1"/>
</dbReference>
<organism evidence="25 26">
    <name type="scientific">Arabidopsis thaliana</name>
    <name type="common">Mouse-ear cress</name>
    <dbReference type="NCBI Taxonomy" id="3702"/>
    <lineage>
        <taxon>Eukaryota</taxon>
        <taxon>Viridiplantae</taxon>
        <taxon>Streptophyta</taxon>
        <taxon>Embryophyta</taxon>
        <taxon>Tracheophyta</taxon>
        <taxon>Spermatophyta</taxon>
        <taxon>Magnoliopsida</taxon>
        <taxon>eudicotyledons</taxon>
        <taxon>Gunneridae</taxon>
        <taxon>Pentapetalae</taxon>
        <taxon>rosids</taxon>
        <taxon>malvids</taxon>
        <taxon>Brassicales</taxon>
        <taxon>Brassicaceae</taxon>
        <taxon>Camelineae</taxon>
        <taxon>Arabidopsis</taxon>
    </lineage>
</organism>
<dbReference type="GO" id="GO:0032259">
    <property type="term" value="P:methylation"/>
    <property type="evidence" value="ECO:0007669"/>
    <property type="project" value="UniProtKB-KW"/>
</dbReference>
<keyword evidence="14" id="KW-0238">DNA-binding</keyword>
<dbReference type="Proteomes" id="UP000516314">
    <property type="component" value="Chromosome 5"/>
</dbReference>
<evidence type="ECO:0000313" key="26">
    <source>
        <dbReference type="Proteomes" id="UP000516314"/>
    </source>
</evidence>
<evidence type="ECO:0000313" key="25">
    <source>
        <dbReference type="EMBL" id="CAD5331689.1"/>
    </source>
</evidence>
<evidence type="ECO:0000256" key="6">
    <source>
        <dbReference type="ARBA" id="ARBA00022553"/>
    </source>
</evidence>
<dbReference type="EC" id="2.7.11.1" evidence="4"/>
<keyword evidence="10" id="KW-0677">Repeat</keyword>
<dbReference type="PROSITE" id="PS00108">
    <property type="entry name" value="PROTEIN_KINASE_ST"/>
    <property type="match status" value="1"/>
</dbReference>
<dbReference type="AlphaFoldDB" id="A0A7G2F7X9"/>
<dbReference type="SUPFAM" id="SSF46934">
    <property type="entry name" value="UBA-like"/>
    <property type="match status" value="2"/>
</dbReference>
<keyword evidence="6" id="KW-0597">Phosphoprotein</keyword>
<dbReference type="EC" id="2.1.1.37" evidence="3"/>
<keyword evidence="11 20" id="KW-0547">Nucleotide-binding</keyword>
<dbReference type="PROSITE" id="PS50030">
    <property type="entry name" value="UBA"/>
    <property type="match status" value="2"/>
</dbReference>
<dbReference type="GO" id="GO:0003886">
    <property type="term" value="F:DNA (cytosine-5-)-methyltransferase activity"/>
    <property type="evidence" value="ECO:0007669"/>
    <property type="project" value="UniProtKB-EC"/>
</dbReference>
<dbReference type="InterPro" id="IPR009060">
    <property type="entry name" value="UBA-like_sf"/>
</dbReference>
<dbReference type="PANTHER" id="PTHR24057">
    <property type="entry name" value="GLYCOGEN SYNTHASE KINASE-3 ALPHA"/>
    <property type="match status" value="1"/>
</dbReference>
<evidence type="ECO:0000256" key="10">
    <source>
        <dbReference type="ARBA" id="ARBA00022737"/>
    </source>
</evidence>
<dbReference type="InterPro" id="IPR050591">
    <property type="entry name" value="GSK-3"/>
</dbReference>
<evidence type="ECO:0000256" key="5">
    <source>
        <dbReference type="ARBA" id="ARBA00022527"/>
    </source>
</evidence>
<dbReference type="FunFam" id="1.10.510.10:FF:000082">
    <property type="entry name" value="Shaggy-related protein kinase kappa"/>
    <property type="match status" value="1"/>
</dbReference>
<evidence type="ECO:0000256" key="21">
    <source>
        <dbReference type="SAM" id="MobiDB-lite"/>
    </source>
</evidence>
<keyword evidence="13 20" id="KW-0067">ATP-binding</keyword>
<dbReference type="SUPFAM" id="SSF56112">
    <property type="entry name" value="Protein kinase-like (PK-like)"/>
    <property type="match status" value="1"/>
</dbReference>
<evidence type="ECO:0000256" key="9">
    <source>
        <dbReference type="ARBA" id="ARBA00022691"/>
    </source>
</evidence>
<evidence type="ECO:0000256" key="15">
    <source>
        <dbReference type="ARBA" id="ARBA00023242"/>
    </source>
</evidence>
<dbReference type="SMART" id="SM00165">
    <property type="entry name" value="UBA"/>
    <property type="match status" value="3"/>
</dbReference>
<dbReference type="InterPro" id="IPR011009">
    <property type="entry name" value="Kinase-like_dom_sf"/>
</dbReference>
<comment type="catalytic activity">
    <reaction evidence="17">
        <text>L-seryl-[protein] + ATP = O-phospho-L-seryl-[protein] + ADP + H(+)</text>
        <dbReference type="Rhea" id="RHEA:17989"/>
        <dbReference type="Rhea" id="RHEA-COMP:9863"/>
        <dbReference type="Rhea" id="RHEA-COMP:11604"/>
        <dbReference type="ChEBI" id="CHEBI:15378"/>
        <dbReference type="ChEBI" id="CHEBI:29999"/>
        <dbReference type="ChEBI" id="CHEBI:30616"/>
        <dbReference type="ChEBI" id="CHEBI:83421"/>
        <dbReference type="ChEBI" id="CHEBI:456216"/>
        <dbReference type="EC" id="2.7.11.1"/>
    </reaction>
</comment>
<keyword evidence="9" id="KW-0949">S-adenosyl-L-methionine</keyword>
<evidence type="ECO:0000256" key="20">
    <source>
        <dbReference type="PROSITE-ProRule" id="PRU10141"/>
    </source>
</evidence>
<dbReference type="GO" id="GO:0005524">
    <property type="term" value="F:ATP binding"/>
    <property type="evidence" value="ECO:0007669"/>
    <property type="project" value="UniProtKB-UniRule"/>
</dbReference>
<dbReference type="FunFam" id="3.30.200.20:FF:000009">
    <property type="entry name" value="Glycogen synthase kinase-3 beta"/>
    <property type="match status" value="1"/>
</dbReference>
<dbReference type="InterPro" id="IPR001525">
    <property type="entry name" value="C5_MeTfrase"/>
</dbReference>
<evidence type="ECO:0000259" key="24">
    <source>
        <dbReference type="PROSITE" id="PS51680"/>
    </source>
</evidence>
<evidence type="ECO:0000256" key="11">
    <source>
        <dbReference type="ARBA" id="ARBA00022741"/>
    </source>
</evidence>
<evidence type="ECO:0000256" key="13">
    <source>
        <dbReference type="ARBA" id="ARBA00022840"/>
    </source>
</evidence>
<evidence type="ECO:0000259" key="23">
    <source>
        <dbReference type="PROSITE" id="PS50030"/>
    </source>
</evidence>
<feature type="domain" description="Protein kinase" evidence="22">
    <location>
        <begin position="34"/>
        <end position="318"/>
    </location>
</feature>
<feature type="domain" description="UBA" evidence="23">
    <location>
        <begin position="429"/>
        <end position="470"/>
    </location>
</feature>
<evidence type="ECO:0000259" key="22">
    <source>
        <dbReference type="PROSITE" id="PS50011"/>
    </source>
</evidence>
<evidence type="ECO:0000256" key="14">
    <source>
        <dbReference type="ARBA" id="ARBA00023125"/>
    </source>
</evidence>
<dbReference type="Pfam" id="PF00069">
    <property type="entry name" value="Pkinase"/>
    <property type="match status" value="1"/>
</dbReference>
<dbReference type="FunFam" id="3.40.50.150:FF:000360">
    <property type="entry name" value="DNA (cytosine-5)-methyltransferase DRM2"/>
    <property type="match status" value="1"/>
</dbReference>
<feature type="region of interest" description="Disordered" evidence="21">
    <location>
        <begin position="480"/>
        <end position="516"/>
    </location>
</feature>
<evidence type="ECO:0000256" key="2">
    <source>
        <dbReference type="ARBA" id="ARBA00005527"/>
    </source>
</evidence>
<dbReference type="InterPro" id="IPR008271">
    <property type="entry name" value="Ser/Thr_kinase_AS"/>
</dbReference>
<evidence type="ECO:0000256" key="8">
    <source>
        <dbReference type="ARBA" id="ARBA00022679"/>
    </source>
</evidence>